<dbReference type="RefSeq" id="WP_377125419.1">
    <property type="nucleotide sequence ID" value="NZ_JBHUON010000007.1"/>
</dbReference>
<dbReference type="PANTHER" id="PTHR43304">
    <property type="entry name" value="PHYTOCHROME-LIKE PROTEIN CPH1"/>
    <property type="match status" value="1"/>
</dbReference>
<dbReference type="InterPro" id="IPR001610">
    <property type="entry name" value="PAC"/>
</dbReference>
<dbReference type="Gene3D" id="3.30.450.20">
    <property type="entry name" value="PAS domain"/>
    <property type="match status" value="2"/>
</dbReference>
<protein>
    <recommendedName>
        <fullName evidence="2">histidine kinase</fullName>
        <ecNumber evidence="2">2.7.13.3</ecNumber>
    </recommendedName>
</protein>
<evidence type="ECO:0000256" key="4">
    <source>
        <dbReference type="ARBA" id="ARBA00022679"/>
    </source>
</evidence>
<evidence type="ECO:0000313" key="8">
    <source>
        <dbReference type="EMBL" id="MFD2864623.1"/>
    </source>
</evidence>
<evidence type="ECO:0000259" key="7">
    <source>
        <dbReference type="PROSITE" id="PS50113"/>
    </source>
</evidence>
<organism evidence="8 9">
    <name type="scientific">Mucilaginibacter antarcticus</name>
    <dbReference type="NCBI Taxonomy" id="1855725"/>
    <lineage>
        <taxon>Bacteria</taxon>
        <taxon>Pseudomonadati</taxon>
        <taxon>Bacteroidota</taxon>
        <taxon>Sphingobacteriia</taxon>
        <taxon>Sphingobacteriales</taxon>
        <taxon>Sphingobacteriaceae</taxon>
        <taxon>Mucilaginibacter</taxon>
    </lineage>
</organism>
<comment type="caution">
    <text evidence="8">The sequence shown here is derived from an EMBL/GenBank/DDBJ whole genome shotgun (WGS) entry which is preliminary data.</text>
</comment>
<proteinExistence type="predicted"/>
<name>A0ABW5XN22_9SPHI</name>
<dbReference type="PANTHER" id="PTHR43304:SF1">
    <property type="entry name" value="PAC DOMAIN-CONTAINING PROTEIN"/>
    <property type="match status" value="1"/>
</dbReference>
<dbReference type="CDD" id="cd00130">
    <property type="entry name" value="PAS"/>
    <property type="match status" value="1"/>
</dbReference>
<keyword evidence="5" id="KW-0418">Kinase</keyword>
<keyword evidence="6" id="KW-0472">Membrane</keyword>
<evidence type="ECO:0000313" key="9">
    <source>
        <dbReference type="Proteomes" id="UP001597601"/>
    </source>
</evidence>
<feature type="transmembrane region" description="Helical" evidence="6">
    <location>
        <begin position="20"/>
        <end position="42"/>
    </location>
</feature>
<keyword evidence="6" id="KW-0812">Transmembrane</keyword>
<dbReference type="InterPro" id="IPR000700">
    <property type="entry name" value="PAS-assoc_C"/>
</dbReference>
<dbReference type="EC" id="2.7.13.3" evidence="2"/>
<comment type="catalytic activity">
    <reaction evidence="1">
        <text>ATP + protein L-histidine = ADP + protein N-phospho-L-histidine.</text>
        <dbReference type="EC" id="2.7.13.3"/>
    </reaction>
</comment>
<dbReference type="InterPro" id="IPR000014">
    <property type="entry name" value="PAS"/>
</dbReference>
<feature type="domain" description="PAC" evidence="7">
    <location>
        <begin position="400"/>
        <end position="454"/>
    </location>
</feature>
<evidence type="ECO:0000256" key="3">
    <source>
        <dbReference type="ARBA" id="ARBA00022553"/>
    </source>
</evidence>
<sequence>MINIFQVPDKERNYQGYMVYALSIIWSIVTGATVSLGFFFFPDLWTRWMTFLVGSIFIGITNLTINCLGYHRAASWSLAIMLWVYITIPCYTAGGMVAPGIISQMSVILTAGFLLGWRGGLICGLLTVGVDFVFAYMEVIGSLPQPVVLHTPITRWLGTAIPFGTILSLQYYATNHLRTSLVSLRQEISKREEAENIKDEALYSLQERVKELKTLYVVSDLLRKDDITSEKTFTGIAETLPSGWQYPEITAACISVAGKKYQTSNFRPAEHRLYTKDVTAKGIDLEIEIVYLKTMPVADEGPFLSEERNLIDMLGEMLKIHLEQQERAIELRDYKFALDAAAIVSVSGVDGCYNFVNENFVKISKYDVNELRGAYHSIIWSGYHPPEYFDELRVAMQNGATFRGQFCNKAKDGSLYWVDSTIVPFLNEEGEVYQYLSIDQDITEHKKAQEKIEQSELLLRKITSQVPGNTYMFEMPEGGLPKILFMNQGTNPFNQRFNIADTLTDPQKPWEIVYADDIAQFNIAMQDACRTNSALSFQYRVMINDELQWRWMQAVPDIEKDGKVVWYGATSDITPLVDYVTSIEQIIYDVAHVMRRPICTMLGMTKLIIDDQLTAAELKQHSRAFII</sequence>
<reference evidence="9" key="1">
    <citation type="journal article" date="2019" name="Int. J. Syst. Evol. Microbiol.">
        <title>The Global Catalogue of Microorganisms (GCM) 10K type strain sequencing project: providing services to taxonomists for standard genome sequencing and annotation.</title>
        <authorList>
            <consortium name="The Broad Institute Genomics Platform"/>
            <consortium name="The Broad Institute Genome Sequencing Center for Infectious Disease"/>
            <person name="Wu L."/>
            <person name="Ma J."/>
        </authorList>
    </citation>
    <scope>NUCLEOTIDE SEQUENCE [LARGE SCALE GENOMIC DNA]</scope>
    <source>
        <strain evidence="9">KCTC 52232</strain>
    </source>
</reference>
<evidence type="ECO:0000256" key="2">
    <source>
        <dbReference type="ARBA" id="ARBA00012438"/>
    </source>
</evidence>
<evidence type="ECO:0000256" key="6">
    <source>
        <dbReference type="SAM" id="Phobius"/>
    </source>
</evidence>
<gene>
    <name evidence="8" type="ORF">ACFSYC_07950</name>
</gene>
<feature type="transmembrane region" description="Helical" evidence="6">
    <location>
        <begin position="82"/>
        <end position="102"/>
    </location>
</feature>
<dbReference type="InterPro" id="IPR013655">
    <property type="entry name" value="PAS_fold_3"/>
</dbReference>
<dbReference type="SMART" id="SM00086">
    <property type="entry name" value="PAC"/>
    <property type="match status" value="1"/>
</dbReference>
<evidence type="ECO:0000256" key="1">
    <source>
        <dbReference type="ARBA" id="ARBA00000085"/>
    </source>
</evidence>
<feature type="transmembrane region" description="Helical" evidence="6">
    <location>
        <begin position="48"/>
        <end position="70"/>
    </location>
</feature>
<keyword evidence="4" id="KW-0808">Transferase</keyword>
<feature type="transmembrane region" description="Helical" evidence="6">
    <location>
        <begin position="114"/>
        <end position="136"/>
    </location>
</feature>
<keyword evidence="6" id="KW-1133">Transmembrane helix</keyword>
<dbReference type="SUPFAM" id="SSF55785">
    <property type="entry name" value="PYP-like sensor domain (PAS domain)"/>
    <property type="match status" value="2"/>
</dbReference>
<dbReference type="NCBIfam" id="TIGR00229">
    <property type="entry name" value="sensory_box"/>
    <property type="match status" value="1"/>
</dbReference>
<dbReference type="InterPro" id="IPR052162">
    <property type="entry name" value="Sensor_kinase/Photoreceptor"/>
</dbReference>
<keyword evidence="3" id="KW-0597">Phosphoprotein</keyword>
<keyword evidence="9" id="KW-1185">Reference proteome</keyword>
<evidence type="ECO:0000256" key="5">
    <source>
        <dbReference type="ARBA" id="ARBA00022777"/>
    </source>
</evidence>
<dbReference type="Proteomes" id="UP001597601">
    <property type="component" value="Unassembled WGS sequence"/>
</dbReference>
<dbReference type="PROSITE" id="PS50113">
    <property type="entry name" value="PAC"/>
    <property type="match status" value="1"/>
</dbReference>
<dbReference type="InterPro" id="IPR035965">
    <property type="entry name" value="PAS-like_dom_sf"/>
</dbReference>
<accession>A0ABW5XN22</accession>
<dbReference type="Pfam" id="PF08447">
    <property type="entry name" value="PAS_3"/>
    <property type="match status" value="1"/>
</dbReference>
<dbReference type="EMBL" id="JBHUON010000007">
    <property type="protein sequence ID" value="MFD2864623.1"/>
    <property type="molecule type" value="Genomic_DNA"/>
</dbReference>